<dbReference type="Gene3D" id="2.60.40.10">
    <property type="entry name" value="Immunoglobulins"/>
    <property type="match status" value="1"/>
</dbReference>
<dbReference type="STRING" id="570277.EZMO1_1138"/>
<dbReference type="EC" id="3.2.1.-" evidence="5"/>
<evidence type="ECO:0000256" key="1">
    <source>
        <dbReference type="ARBA" id="ARBA00008061"/>
    </source>
</evidence>
<dbReference type="Pfam" id="PF00128">
    <property type="entry name" value="Alpha-amylase"/>
    <property type="match status" value="1"/>
</dbReference>
<protein>
    <submittedName>
        <fullName evidence="5">Glycogen debranching protein GlgX</fullName>
        <ecNumber evidence="5">3.2.1.-</ecNumber>
    </submittedName>
</protein>
<dbReference type="GO" id="GO:0005980">
    <property type="term" value="P:glycogen catabolic process"/>
    <property type="evidence" value="ECO:0007669"/>
    <property type="project" value="InterPro"/>
</dbReference>
<dbReference type="GO" id="GO:0004135">
    <property type="term" value="F:amylo-alpha-1,6-glucosidase activity"/>
    <property type="evidence" value="ECO:0007669"/>
    <property type="project" value="InterPro"/>
</dbReference>
<dbReference type="InterPro" id="IPR013780">
    <property type="entry name" value="Glyco_hydro_b"/>
</dbReference>
<accession>A0A142B9B0</accession>
<organism evidence="5 6">
    <name type="scientific">Endozoicomonas montiporae CL-33</name>
    <dbReference type="NCBI Taxonomy" id="570277"/>
    <lineage>
        <taxon>Bacteria</taxon>
        <taxon>Pseudomonadati</taxon>
        <taxon>Pseudomonadota</taxon>
        <taxon>Gammaproteobacteria</taxon>
        <taxon>Oceanospirillales</taxon>
        <taxon>Endozoicomonadaceae</taxon>
        <taxon>Endozoicomonas</taxon>
    </lineage>
</organism>
<dbReference type="InterPro" id="IPR006047">
    <property type="entry name" value="GH13_cat_dom"/>
</dbReference>
<dbReference type="SUPFAM" id="SSF81296">
    <property type="entry name" value="E set domains"/>
    <property type="match status" value="1"/>
</dbReference>
<dbReference type="InterPro" id="IPR004193">
    <property type="entry name" value="Glyco_hydro_13_N"/>
</dbReference>
<dbReference type="AlphaFoldDB" id="A0A142B9B0"/>
<sequence>MTEQTKFLPSAAADESAVCYETGPGRPELQGATLMLQGEHSLMPASAGRADGANFSVYAPQAQRLELCLFDGNDKETRLPMEPSAMGVWHLFVSGVRAGQCYGFRADGQWHPDLSPRFNNRKLLLDPYSREVKGEVSWHPALFDYSISKSTGAWNISEIDSAGVMPRSVVREREFDWQEVRKPGTSRTDSIIYELHVKGFSIQNEAVPEELRGTYLGLSHPASIAYLKQLGVTAVELLPVTSRVSEERLDNMGLSNYWGYNPLCLMAPEPSLAIDDPVTEMKTMVRELHRAGIEVIMDVVFNHTCESGHGGPSLSLRGLSERDYYLIDETIDVRGHKKIDSTNYTGCGNTMNFDSPQTLKLTMDALRCWVEEYHIDGFRFDLAPTMARQGRVFRKDSAFFQAIYQDPLLSQCKMIAEPWDIGPEGYRLAGFPREWQEWNDRYRDGIRSFWRGDNHRVADIGWRMVGSVDIFGSHRPIGSINYICSHDGFTLNDLVSYEHRHNLANGEHNRDGDAHNYSCNYGVEGQTTHTPILERRQRAKRNMLATLMLSRGTPMLMAGDEFGNTQDGNNNAYCQDSKLSWLDWSWQNDESAWQEKELQAFTAKLIELRKTHPLLQGDGGRQHVCWMDRHGALLNEHQLGQVKGGCLGLKITVPEMDHKTNDCPDQEAHKTKALYILMNNEKVNRRFTFADRYSQSFWFTLLDTSEPEPIKHDVLMTRGWHLVTEHSLVIVEEKS</sequence>
<feature type="domain" description="Glycosyl hydrolase family 13 catalytic" evidence="4">
    <location>
        <begin position="194"/>
        <end position="609"/>
    </location>
</feature>
<evidence type="ECO:0000313" key="6">
    <source>
        <dbReference type="Proteomes" id="UP000071065"/>
    </source>
</evidence>
<gene>
    <name evidence="5" type="primary">glgX1</name>
    <name evidence="5" type="ORF">EZMO1_1138</name>
</gene>
<evidence type="ECO:0000313" key="5">
    <source>
        <dbReference type="EMBL" id="AMO55336.1"/>
    </source>
</evidence>
<evidence type="ECO:0000256" key="2">
    <source>
        <dbReference type="ARBA" id="ARBA00022801"/>
    </source>
</evidence>
<dbReference type="InterPro" id="IPR017853">
    <property type="entry name" value="GH"/>
</dbReference>
<name>A0A142B9B0_9GAMM</name>
<dbReference type="OrthoDB" id="3236218at2"/>
<reference evidence="5 6" key="1">
    <citation type="journal article" date="2016" name="Front. Microbiol.">
        <title>Genomic Insight into the Host-Endosymbiont Relationship of Endozoicomonas montiporae CL-33(T) with its Coral Host.</title>
        <authorList>
            <person name="Ding J.-Y."/>
            <person name="Shiu J.-H."/>
            <person name="Chen W.-M."/>
            <person name="Chiang Y.-R."/>
            <person name="Tang S.-L."/>
        </authorList>
    </citation>
    <scope>NUCLEOTIDE SEQUENCE [LARGE SCALE GENOMIC DNA]</scope>
    <source>
        <strain evidence="5 6">CL-33</strain>
    </source>
</reference>
<dbReference type="EMBL" id="CP013251">
    <property type="protein sequence ID" value="AMO55336.1"/>
    <property type="molecule type" value="Genomic_DNA"/>
</dbReference>
<dbReference type="Pfam" id="PF02922">
    <property type="entry name" value="CBM_48"/>
    <property type="match status" value="1"/>
</dbReference>
<proteinExistence type="inferred from homology"/>
<dbReference type="Proteomes" id="UP000071065">
    <property type="component" value="Chromosome"/>
</dbReference>
<dbReference type="KEGG" id="emp:EZMO1_1138"/>
<evidence type="ECO:0000256" key="3">
    <source>
        <dbReference type="ARBA" id="ARBA00023295"/>
    </source>
</evidence>
<dbReference type="CDD" id="cd02856">
    <property type="entry name" value="E_set_GDE_Isoamylase_N"/>
    <property type="match status" value="1"/>
</dbReference>
<dbReference type="InterPro" id="IPR011837">
    <property type="entry name" value="Glycogen_debranch_GlgX"/>
</dbReference>
<dbReference type="InterPro" id="IPR014756">
    <property type="entry name" value="Ig_E-set"/>
</dbReference>
<keyword evidence="3 5" id="KW-0326">Glycosidase</keyword>
<dbReference type="SUPFAM" id="SSF51445">
    <property type="entry name" value="(Trans)glycosidases"/>
    <property type="match status" value="1"/>
</dbReference>
<dbReference type="Gene3D" id="3.20.20.80">
    <property type="entry name" value="Glycosidases"/>
    <property type="match status" value="1"/>
</dbReference>
<dbReference type="Gene3D" id="2.60.40.1180">
    <property type="entry name" value="Golgi alpha-mannosidase II"/>
    <property type="match status" value="1"/>
</dbReference>
<dbReference type="InterPro" id="IPR044505">
    <property type="entry name" value="GlgX_Isoamylase_N_E_set"/>
</dbReference>
<evidence type="ECO:0000259" key="4">
    <source>
        <dbReference type="SMART" id="SM00642"/>
    </source>
</evidence>
<comment type="similarity">
    <text evidence="1">Belongs to the glycosyl hydrolase 13 family.</text>
</comment>
<dbReference type="RefSeq" id="WP_082211916.1">
    <property type="nucleotide sequence ID" value="NZ_CP013251.1"/>
</dbReference>
<dbReference type="CDD" id="cd11326">
    <property type="entry name" value="AmyAc_Glg_debranch"/>
    <property type="match status" value="1"/>
</dbReference>
<dbReference type="PANTHER" id="PTHR43002">
    <property type="entry name" value="GLYCOGEN DEBRANCHING ENZYME"/>
    <property type="match status" value="1"/>
</dbReference>
<dbReference type="SMART" id="SM00642">
    <property type="entry name" value="Aamy"/>
    <property type="match status" value="1"/>
</dbReference>
<dbReference type="PATRIC" id="fig|570277.3.peg.1242"/>
<dbReference type="InterPro" id="IPR013783">
    <property type="entry name" value="Ig-like_fold"/>
</dbReference>
<keyword evidence="2 5" id="KW-0378">Hydrolase</keyword>
<dbReference type="NCBIfam" id="TIGR02100">
    <property type="entry name" value="glgX_debranch"/>
    <property type="match status" value="1"/>
</dbReference>